<evidence type="ECO:0000313" key="2">
    <source>
        <dbReference type="Proteomes" id="UP000789405"/>
    </source>
</evidence>
<dbReference type="AlphaFoldDB" id="A0A9N9I9E3"/>
<sequence length="176" mass="20479">MISNIISTQFGLTISNITSTSPLLMNNFYKNNKHLENQSQFKTKQQSLQSLLVSNYTNSLCNIHNEYSNIYMTHIKSNRSKEYHYKVLCLGYYSSHIKITKKTTINRVCYSISTDYMICLNISGVEATCLTEYQFNRKVKFIVSWVSNKNKEESVASEQFASYAAQLFLEINFIFY</sequence>
<keyword evidence="2" id="KW-1185">Reference proteome</keyword>
<dbReference type="EMBL" id="CAJVPY010011319">
    <property type="protein sequence ID" value="CAG8726078.1"/>
    <property type="molecule type" value="Genomic_DNA"/>
</dbReference>
<protein>
    <submittedName>
        <fullName evidence="1">25723_t:CDS:1</fullName>
    </submittedName>
</protein>
<evidence type="ECO:0000313" key="1">
    <source>
        <dbReference type="EMBL" id="CAG8726078.1"/>
    </source>
</evidence>
<dbReference type="Proteomes" id="UP000789405">
    <property type="component" value="Unassembled WGS sequence"/>
</dbReference>
<organism evidence="1 2">
    <name type="scientific">Dentiscutata erythropus</name>
    <dbReference type="NCBI Taxonomy" id="1348616"/>
    <lineage>
        <taxon>Eukaryota</taxon>
        <taxon>Fungi</taxon>
        <taxon>Fungi incertae sedis</taxon>
        <taxon>Mucoromycota</taxon>
        <taxon>Glomeromycotina</taxon>
        <taxon>Glomeromycetes</taxon>
        <taxon>Diversisporales</taxon>
        <taxon>Gigasporaceae</taxon>
        <taxon>Dentiscutata</taxon>
    </lineage>
</organism>
<reference evidence="1" key="1">
    <citation type="submission" date="2021-06" db="EMBL/GenBank/DDBJ databases">
        <authorList>
            <person name="Kallberg Y."/>
            <person name="Tangrot J."/>
            <person name="Rosling A."/>
        </authorList>
    </citation>
    <scope>NUCLEOTIDE SEQUENCE</scope>
    <source>
        <strain evidence="1">MA453B</strain>
    </source>
</reference>
<proteinExistence type="predicted"/>
<comment type="caution">
    <text evidence="1">The sequence shown here is derived from an EMBL/GenBank/DDBJ whole genome shotgun (WGS) entry which is preliminary data.</text>
</comment>
<accession>A0A9N9I9E3</accession>
<dbReference type="OrthoDB" id="2415092at2759"/>
<name>A0A9N9I9E3_9GLOM</name>
<gene>
    <name evidence="1" type="ORF">DERYTH_LOCUS14729</name>
</gene>